<dbReference type="Gene3D" id="3.30.559.10">
    <property type="entry name" value="Chloramphenicol acetyltransferase-like domain"/>
    <property type="match status" value="1"/>
</dbReference>
<dbReference type="InterPro" id="IPR023213">
    <property type="entry name" value="CAT-like_dom_sf"/>
</dbReference>
<keyword evidence="3 5" id="KW-0450">Lipoyl</keyword>
<name>A0A8C2MVR3_CRIGR</name>
<dbReference type="InterPro" id="IPR045257">
    <property type="entry name" value="E2/Pdx1"/>
</dbReference>
<dbReference type="FunFam" id="3.30.559.10:FF:000003">
    <property type="entry name" value="Acetyltransferase component of pyruvate dehydrogenase complex"/>
    <property type="match status" value="1"/>
</dbReference>
<dbReference type="GO" id="GO:0004742">
    <property type="term" value="F:dihydrolipoyllysine-residue acetyltransferase activity"/>
    <property type="evidence" value="ECO:0007669"/>
    <property type="project" value="Ensembl"/>
</dbReference>
<evidence type="ECO:0000259" key="8">
    <source>
        <dbReference type="PROSITE" id="PS51826"/>
    </source>
</evidence>
<dbReference type="PROSITE" id="PS51826">
    <property type="entry name" value="PSBD"/>
    <property type="match status" value="1"/>
</dbReference>
<dbReference type="Gene3D" id="4.10.320.10">
    <property type="entry name" value="E3-binding domain"/>
    <property type="match status" value="1"/>
</dbReference>
<feature type="domain" description="Peripheral subunit-binding (PSBD)" evidence="8">
    <location>
        <begin position="181"/>
        <end position="218"/>
    </location>
</feature>
<dbReference type="GO" id="GO:0005654">
    <property type="term" value="C:nucleoplasm"/>
    <property type="evidence" value="ECO:0007669"/>
    <property type="project" value="Ensembl"/>
</dbReference>
<reference evidence="9" key="2">
    <citation type="submission" date="2025-09" db="UniProtKB">
        <authorList>
            <consortium name="Ensembl"/>
        </authorList>
    </citation>
    <scope>IDENTIFICATION</scope>
</reference>
<dbReference type="PROSITE" id="PS50968">
    <property type="entry name" value="BIOTINYL_LIPOYL"/>
    <property type="match status" value="1"/>
</dbReference>
<dbReference type="Pfam" id="PF02817">
    <property type="entry name" value="E3_binding"/>
    <property type="match status" value="1"/>
</dbReference>
<evidence type="ECO:0000256" key="5">
    <source>
        <dbReference type="RuleBase" id="RU003423"/>
    </source>
</evidence>
<keyword evidence="5" id="KW-0012">Acyltransferase</keyword>
<feature type="compositionally biased region" description="Basic and acidic residues" evidence="6">
    <location>
        <begin position="169"/>
        <end position="178"/>
    </location>
</feature>
<reference evidence="9" key="1">
    <citation type="submission" date="2025-08" db="UniProtKB">
        <authorList>
            <consortium name="Ensembl"/>
        </authorList>
    </citation>
    <scope>IDENTIFICATION</scope>
</reference>
<feature type="compositionally biased region" description="Pro residues" evidence="6">
    <location>
        <begin position="239"/>
        <end position="258"/>
    </location>
</feature>
<dbReference type="FunFam" id="2.40.50.100:FF:000010">
    <property type="entry name" value="Acetyltransferase component of pyruvate dehydrogenase complex"/>
    <property type="match status" value="1"/>
</dbReference>
<sequence length="476" mass="51160">MAASWRLRCDLPLLRYLLGFGSRRSLGRAQGAAAWPVGRGASWRWFHGAQPLQADPIKILMPSLSPTMEQGNIVKWLKKEGEAVSAGDSLCEIETDKAVVTLDANDDGILAKIVVEEGAKNIKLGSLIGLMVEEGEDWKHVEIPKDVGAPPPVSKLPPPSPQPQISSPARKEHTEGTPRFRLSPAARNILEKHSLDASQGTATGPRGIFTKEDALKLVELKQMGKITESRPAPTLSASVPPPATGGPSYPRPMIPPVSIPGQPNATVRSSHTVPHAYATADCDLGAVLKVRQDLVKDDVKVSVNDFIIRAAAVTLKQMPGVNVSWDGEGPKQLPSVDISVAVATDKGLITPIIKDAAAKGVQEIADSVKVLSKKARDGKLLPEEYQGGSFSISNLGMFGIDEFAAVINPPQACILAVGRFRPVLKLTEDEEGNPQLRQHQLITVTMSSDSRVVDDELATRFLESFKANLENPMRLA</sequence>
<comment type="subcellular location">
    <subcellularLocation>
        <location evidence="1">Mitochondrion matrix</location>
    </subcellularLocation>
</comment>
<evidence type="ECO:0000256" key="4">
    <source>
        <dbReference type="ARBA" id="ARBA00022946"/>
    </source>
</evidence>
<keyword evidence="4" id="KW-0809">Transit peptide</keyword>
<dbReference type="SUPFAM" id="SSF47005">
    <property type="entry name" value="Peripheral subunit-binding domain of 2-oxo acid dehydrogenase complex"/>
    <property type="match status" value="1"/>
</dbReference>
<evidence type="ECO:0000313" key="9">
    <source>
        <dbReference type="Ensembl" id="ENSCGRP00001021129.1"/>
    </source>
</evidence>
<dbReference type="Gene3D" id="2.40.50.100">
    <property type="match status" value="1"/>
</dbReference>
<dbReference type="EC" id="2.3.1.-" evidence="5"/>
<dbReference type="GO" id="GO:0045254">
    <property type="term" value="C:pyruvate dehydrogenase complex"/>
    <property type="evidence" value="ECO:0007669"/>
    <property type="project" value="Ensembl"/>
</dbReference>
<keyword evidence="5" id="KW-0808">Transferase</keyword>
<dbReference type="AlphaFoldDB" id="A0A8C2MVR3"/>
<dbReference type="InterPro" id="IPR003016">
    <property type="entry name" value="2-oxoA_DH_lipoyl-BS"/>
</dbReference>
<accession>A0A8C2MVR3</accession>
<evidence type="ECO:0000259" key="7">
    <source>
        <dbReference type="PROSITE" id="PS50968"/>
    </source>
</evidence>
<comment type="similarity">
    <text evidence="2 5">Belongs to the 2-oxoacid dehydrogenase family.</text>
</comment>
<dbReference type="InterPro" id="IPR000089">
    <property type="entry name" value="Biotin_lipoyl"/>
</dbReference>
<dbReference type="PANTHER" id="PTHR23151">
    <property type="entry name" value="DIHYDROLIPOAMIDE ACETYL/SUCCINYL-TRANSFERASE-RELATED"/>
    <property type="match status" value="1"/>
</dbReference>
<feature type="region of interest" description="Disordered" evidence="6">
    <location>
        <begin position="226"/>
        <end position="270"/>
    </location>
</feature>
<dbReference type="GO" id="GO:0005886">
    <property type="term" value="C:plasma membrane"/>
    <property type="evidence" value="ECO:0007669"/>
    <property type="project" value="Ensembl"/>
</dbReference>
<dbReference type="SUPFAM" id="SSF52777">
    <property type="entry name" value="CoA-dependent acyltransferases"/>
    <property type="match status" value="1"/>
</dbReference>
<dbReference type="Ensembl" id="ENSCGRT00001025373.1">
    <property type="protein sequence ID" value="ENSCGRP00001021129.1"/>
    <property type="gene ID" value="ENSCGRG00001020048.1"/>
</dbReference>
<dbReference type="CDD" id="cd06849">
    <property type="entry name" value="lipoyl_domain"/>
    <property type="match status" value="1"/>
</dbReference>
<dbReference type="Proteomes" id="UP000694386">
    <property type="component" value="Unplaced"/>
</dbReference>
<evidence type="ECO:0000256" key="6">
    <source>
        <dbReference type="SAM" id="MobiDB-lite"/>
    </source>
</evidence>
<protein>
    <recommendedName>
        <fullName evidence="5">Dihydrolipoamide acetyltransferase component of pyruvate dehydrogenase complex</fullName>
        <ecNumber evidence="5">2.3.1.-</ecNumber>
    </recommendedName>
</protein>
<organism evidence="9 10">
    <name type="scientific">Cricetulus griseus</name>
    <name type="common">Chinese hamster</name>
    <name type="synonym">Cricetulus barabensis griseus</name>
    <dbReference type="NCBI Taxonomy" id="10029"/>
    <lineage>
        <taxon>Eukaryota</taxon>
        <taxon>Metazoa</taxon>
        <taxon>Chordata</taxon>
        <taxon>Craniata</taxon>
        <taxon>Vertebrata</taxon>
        <taxon>Euteleostomi</taxon>
        <taxon>Mammalia</taxon>
        <taxon>Eutheria</taxon>
        <taxon>Euarchontoglires</taxon>
        <taxon>Glires</taxon>
        <taxon>Rodentia</taxon>
        <taxon>Myomorpha</taxon>
        <taxon>Muroidea</taxon>
        <taxon>Cricetidae</taxon>
        <taxon>Cricetinae</taxon>
        <taxon>Cricetulus</taxon>
    </lineage>
</organism>
<evidence type="ECO:0000256" key="3">
    <source>
        <dbReference type="ARBA" id="ARBA00022823"/>
    </source>
</evidence>
<dbReference type="PANTHER" id="PTHR23151:SF90">
    <property type="entry name" value="DIHYDROLIPOYLLYSINE-RESIDUE ACETYLTRANSFERASE COMPONENT OF PYRUVATE DEHYDROGENASE COMPLEX, MITOCHONDRIAL-RELATED"/>
    <property type="match status" value="1"/>
</dbReference>
<feature type="region of interest" description="Disordered" evidence="6">
    <location>
        <begin position="143"/>
        <end position="179"/>
    </location>
</feature>
<dbReference type="InterPro" id="IPR011053">
    <property type="entry name" value="Single_hybrid_motif"/>
</dbReference>
<dbReference type="GO" id="GO:0005759">
    <property type="term" value="C:mitochondrial matrix"/>
    <property type="evidence" value="ECO:0007669"/>
    <property type="project" value="UniProtKB-SubCell"/>
</dbReference>
<dbReference type="SUPFAM" id="SSF51230">
    <property type="entry name" value="Single hybrid motif"/>
    <property type="match status" value="1"/>
</dbReference>
<dbReference type="InterPro" id="IPR004167">
    <property type="entry name" value="PSBD"/>
</dbReference>
<evidence type="ECO:0000256" key="1">
    <source>
        <dbReference type="ARBA" id="ARBA00004305"/>
    </source>
</evidence>
<proteinExistence type="inferred from homology"/>
<dbReference type="GO" id="GO:0006086">
    <property type="term" value="P:pyruvate decarboxylation to acetyl-CoA"/>
    <property type="evidence" value="ECO:0007669"/>
    <property type="project" value="Ensembl"/>
</dbReference>
<feature type="compositionally biased region" description="Polar residues" evidence="6">
    <location>
        <begin position="261"/>
        <end position="270"/>
    </location>
</feature>
<comment type="cofactor">
    <cofactor evidence="5">
        <name>(R)-lipoate</name>
        <dbReference type="ChEBI" id="CHEBI:83088"/>
    </cofactor>
</comment>
<feature type="compositionally biased region" description="Pro residues" evidence="6">
    <location>
        <begin position="149"/>
        <end position="162"/>
    </location>
</feature>
<dbReference type="InterPro" id="IPR001078">
    <property type="entry name" value="2-oxoacid_DH_actylTfrase"/>
</dbReference>
<dbReference type="InterPro" id="IPR036625">
    <property type="entry name" value="E3-bd_dom_sf"/>
</dbReference>
<evidence type="ECO:0000256" key="2">
    <source>
        <dbReference type="ARBA" id="ARBA00007317"/>
    </source>
</evidence>
<dbReference type="Pfam" id="PF00198">
    <property type="entry name" value="2-oxoacid_dh"/>
    <property type="match status" value="1"/>
</dbReference>
<feature type="domain" description="Lipoyl-binding" evidence="7">
    <location>
        <begin position="56"/>
        <end position="132"/>
    </location>
</feature>
<dbReference type="PROSITE" id="PS00189">
    <property type="entry name" value="LIPOYL"/>
    <property type="match status" value="1"/>
</dbReference>
<dbReference type="Pfam" id="PF00364">
    <property type="entry name" value="Biotin_lipoyl"/>
    <property type="match status" value="1"/>
</dbReference>
<evidence type="ECO:0000313" key="10">
    <source>
        <dbReference type="Proteomes" id="UP000694386"/>
    </source>
</evidence>